<proteinExistence type="inferred from homology"/>
<dbReference type="Pfam" id="PF00994">
    <property type="entry name" value="MoCF_biosynth"/>
    <property type="match status" value="1"/>
</dbReference>
<dbReference type="Proteomes" id="UP000186817">
    <property type="component" value="Unassembled WGS sequence"/>
</dbReference>
<dbReference type="PANTHER" id="PTHR43337:SF1">
    <property type="entry name" value="XANTHINE_URACIL PERMEASE C887.17-RELATED"/>
    <property type="match status" value="1"/>
</dbReference>
<feature type="transmembrane region" description="Helical" evidence="8">
    <location>
        <begin position="1084"/>
        <end position="1103"/>
    </location>
</feature>
<feature type="compositionally biased region" description="Basic and acidic residues" evidence="7">
    <location>
        <begin position="111"/>
        <end position="159"/>
    </location>
</feature>
<feature type="transmembrane region" description="Helical" evidence="8">
    <location>
        <begin position="1123"/>
        <end position="1146"/>
    </location>
</feature>
<feature type="transmembrane region" description="Helical" evidence="8">
    <location>
        <begin position="684"/>
        <end position="705"/>
    </location>
</feature>
<feature type="transmembrane region" description="Helical" evidence="8">
    <location>
        <begin position="1231"/>
        <end position="1252"/>
    </location>
</feature>
<evidence type="ECO:0000256" key="3">
    <source>
        <dbReference type="ARBA" id="ARBA00022448"/>
    </source>
</evidence>
<dbReference type="Gene3D" id="3.40.980.10">
    <property type="entry name" value="MoaB/Mog-like domain"/>
    <property type="match status" value="1"/>
</dbReference>
<keyword evidence="3" id="KW-0813">Transport</keyword>
<feature type="transmembrane region" description="Helical" evidence="8">
    <location>
        <begin position="836"/>
        <end position="854"/>
    </location>
</feature>
<keyword evidence="4 8" id="KW-0812">Transmembrane</keyword>
<name>A0A1Q9F5I0_SYMMI</name>
<feature type="transmembrane region" description="Helical" evidence="8">
    <location>
        <begin position="773"/>
        <end position="790"/>
    </location>
</feature>
<feature type="region of interest" description="Disordered" evidence="7">
    <location>
        <begin position="91"/>
        <end position="197"/>
    </location>
</feature>
<evidence type="ECO:0000256" key="8">
    <source>
        <dbReference type="SAM" id="Phobius"/>
    </source>
</evidence>
<comment type="caution">
    <text evidence="10">The sequence shown here is derived from an EMBL/GenBank/DDBJ whole genome shotgun (WGS) entry which is preliminary data.</text>
</comment>
<evidence type="ECO:0000256" key="4">
    <source>
        <dbReference type="ARBA" id="ARBA00022692"/>
    </source>
</evidence>
<keyword evidence="6 8" id="KW-0472">Membrane</keyword>
<dbReference type="GO" id="GO:0012505">
    <property type="term" value="C:endomembrane system"/>
    <property type="evidence" value="ECO:0007669"/>
    <property type="project" value="UniProtKB-SubCell"/>
</dbReference>
<evidence type="ECO:0000256" key="5">
    <source>
        <dbReference type="ARBA" id="ARBA00022989"/>
    </source>
</evidence>
<feature type="transmembrane region" description="Helical" evidence="8">
    <location>
        <begin position="1158"/>
        <end position="1179"/>
    </location>
</feature>
<dbReference type="GO" id="GO:0005345">
    <property type="term" value="F:purine nucleobase transmembrane transporter activity"/>
    <property type="evidence" value="ECO:0007669"/>
    <property type="project" value="TreeGrafter"/>
</dbReference>
<feature type="transmembrane region" description="Helical" evidence="8">
    <location>
        <begin position="736"/>
        <end position="753"/>
    </location>
</feature>
<dbReference type="SUPFAM" id="SSF53218">
    <property type="entry name" value="Molybdenum cofactor biosynthesis proteins"/>
    <property type="match status" value="1"/>
</dbReference>
<dbReference type="InterPro" id="IPR006043">
    <property type="entry name" value="NCS2"/>
</dbReference>
<gene>
    <name evidence="10" type="primary">AZG1</name>
    <name evidence="10" type="ORF">AK812_SmicGene900</name>
</gene>
<accession>A0A1Q9F5I0</accession>
<evidence type="ECO:0000256" key="1">
    <source>
        <dbReference type="ARBA" id="ARBA00004127"/>
    </source>
</evidence>
<evidence type="ECO:0000259" key="9">
    <source>
        <dbReference type="Pfam" id="PF00994"/>
    </source>
</evidence>
<dbReference type="InterPro" id="IPR036425">
    <property type="entry name" value="MoaB/Mog-like_dom_sf"/>
</dbReference>
<protein>
    <submittedName>
        <fullName evidence="10">Adenine/guanine permease AZG1</fullName>
    </submittedName>
</protein>
<feature type="transmembrane region" description="Helical" evidence="8">
    <location>
        <begin position="811"/>
        <end position="830"/>
    </location>
</feature>
<comment type="subcellular location">
    <subcellularLocation>
        <location evidence="1">Endomembrane system</location>
        <topology evidence="1">Multi-pass membrane protein</topology>
    </subcellularLocation>
</comment>
<keyword evidence="11" id="KW-1185">Reference proteome</keyword>
<feature type="domain" description="MoaB/Mog" evidence="9">
    <location>
        <begin position="69"/>
        <end position="104"/>
    </location>
</feature>
<reference evidence="10 11" key="1">
    <citation type="submission" date="2016-02" db="EMBL/GenBank/DDBJ databases">
        <title>Genome analysis of coral dinoflagellate symbionts highlights evolutionary adaptations to a symbiotic lifestyle.</title>
        <authorList>
            <person name="Aranda M."/>
            <person name="Li Y."/>
            <person name="Liew Y.J."/>
            <person name="Baumgarten S."/>
            <person name="Simakov O."/>
            <person name="Wilson M."/>
            <person name="Piel J."/>
            <person name="Ashoor H."/>
            <person name="Bougouffa S."/>
            <person name="Bajic V.B."/>
            <person name="Ryu T."/>
            <person name="Ravasi T."/>
            <person name="Bayer T."/>
            <person name="Micklem G."/>
            <person name="Kim H."/>
            <person name="Bhak J."/>
            <person name="Lajeunesse T.C."/>
            <person name="Voolstra C.R."/>
        </authorList>
    </citation>
    <scope>NUCLEOTIDE SEQUENCE [LARGE SCALE GENOMIC DNA]</scope>
    <source>
        <strain evidence="10 11">CCMP2467</strain>
    </source>
</reference>
<comment type="similarity">
    <text evidence="2">Belongs to the nucleobase:cation symporter-2 (NCS2) (TC 2.A.40) family. Azg-like subfamily.</text>
</comment>
<dbReference type="PANTHER" id="PTHR43337">
    <property type="entry name" value="XANTHINE/URACIL PERMEASE C887.17-RELATED"/>
    <property type="match status" value="1"/>
</dbReference>
<dbReference type="InterPro" id="IPR045018">
    <property type="entry name" value="Azg-like"/>
</dbReference>
<evidence type="ECO:0000256" key="2">
    <source>
        <dbReference type="ARBA" id="ARBA00005697"/>
    </source>
</evidence>
<evidence type="ECO:0000256" key="7">
    <source>
        <dbReference type="SAM" id="MobiDB-lite"/>
    </source>
</evidence>
<evidence type="ECO:0000313" key="10">
    <source>
        <dbReference type="EMBL" id="OLQ14907.1"/>
    </source>
</evidence>
<feature type="transmembrane region" description="Helical" evidence="8">
    <location>
        <begin position="607"/>
        <end position="625"/>
    </location>
</feature>
<evidence type="ECO:0000313" key="11">
    <source>
        <dbReference type="Proteomes" id="UP000186817"/>
    </source>
</evidence>
<organism evidence="10 11">
    <name type="scientific">Symbiodinium microadriaticum</name>
    <name type="common">Dinoflagellate</name>
    <name type="synonym">Zooxanthella microadriatica</name>
    <dbReference type="NCBI Taxonomy" id="2951"/>
    <lineage>
        <taxon>Eukaryota</taxon>
        <taxon>Sar</taxon>
        <taxon>Alveolata</taxon>
        <taxon>Dinophyceae</taxon>
        <taxon>Suessiales</taxon>
        <taxon>Symbiodiniaceae</taxon>
        <taxon>Symbiodinium</taxon>
    </lineage>
</organism>
<dbReference type="InterPro" id="IPR001453">
    <property type="entry name" value="MoaB/Mog_dom"/>
</dbReference>
<dbReference type="OrthoDB" id="431212at2759"/>
<feature type="region of interest" description="Disordered" evidence="7">
    <location>
        <begin position="246"/>
        <end position="275"/>
    </location>
</feature>
<keyword evidence="5 8" id="KW-1133">Transmembrane helix</keyword>
<dbReference type="GO" id="GO:0005886">
    <property type="term" value="C:plasma membrane"/>
    <property type="evidence" value="ECO:0007669"/>
    <property type="project" value="TreeGrafter"/>
</dbReference>
<sequence>MYHGLPVTATTATASGTTTTYNVGDDNDYDDERYDYHCDYAVSTPRAAATATAATTPEELALRRMDARRALQTWSDGKACDVIFTTGGTGFGPRDVTPEETAKNETAARTQRAERAKAKAKAKAEARAAKKALKKSEEYREARRQAKKLENQHQKEHRAALKRKTAAGDEEAQEAKRKQAWRQRKAQEGRVAAGHKQEMKNMRKQFERVLGVRLSDKATDDASAAVPSPAKEVPLRPHDILEVPTDDPAEHEAGGLAGKAQLQSKNRASAAKVPTDESDLDFNQLFDDFVEELGAVPDEELEVVEEEALGETSFGVSALASPCAQQEADQLAQAKARSLEDDDDPTWRPPHAESMCAQRRKALCILLASPQDGRVVKFGHQEVHRGSSQHEQYVCQSVEGLAELAGKLEGEVTGENYTVVPSKSDQRDSVKEGWHESAPNLADIGAKLVVGTSDHRDAVKVSLHAEMRGGDGRDECPCAMSNIGKIARIHLVQPDCRCADFGGRRQRPLPGQSRDERMACLGLWLGRRRFRSLEACFPGASAVSRRRRSWSSTSPAIQTRCASAFRFFYRFFPTLCAWYGHRADPHPGQDRRQLKNCGVILSPILESIRLLCITILACSILFSVLKNRKKQLVDNKMDSMFRGSKVSQRGSNLTTEIRAGITTFLTAAYIMAAAGLEAVGFEGLVFATAGSSCIATLIMALWANLPFGLWPGMGMNAYFAYTIVGFKGGQNSVKKVMFAVTIEGVIFILMSLFDLRRYVFKVFPTWMMKATMAGIGLFLAFIGLQAGNGIDIVRDHPAVLVDLVTLTGEHFLRTWIGIAFFCLMSLLILLRVRAAVMIVILLSAILSWILNAAAVEQFTYKPMCCLGSVSYTEPAAGGVEWYPKPGGGYYPKPTCENPYTVPGKGKMEETDSGVSFMWDSTASVALSNGTYTITNGGSSVTHTGSLYFEGIAAGRDSSFNGGCTDTCHAMMGGFNPACFGTVLVETGCWTAMSYQSRATQSLVLDEFGEGCIGGAGRIPKTFSAPSAFASVPLIEMAGDLVAPFDGWYGCDANGDCFAGDVSGGTILAWDTSGFSDWQGFWNPLLTLLYIDFIGTMGFLYAAADLSGLVDPKKPETFPGCYAAFMADAVGTFVGGFLGTSSVTTYGESMAGVYDGGRTGLTALVIAFMNFICIFLTPLLSSVPTLSTGPALVMVGVFMIEGVKDIDWTDYMQAIPSTICILLQITTYKIEVGVLGALMVWAFLMIFSGRIFLYNDKVWNSMPEWFKNFVATQNGDEEFRNRLREVGRLPPAEDKMEENKNVGEISV</sequence>
<evidence type="ECO:0000256" key="6">
    <source>
        <dbReference type="ARBA" id="ARBA00023136"/>
    </source>
</evidence>
<dbReference type="Pfam" id="PF00860">
    <property type="entry name" value="Xan_ur_permease"/>
    <property type="match status" value="2"/>
</dbReference>
<dbReference type="EMBL" id="LSRX01000009">
    <property type="protein sequence ID" value="OLQ14907.1"/>
    <property type="molecule type" value="Genomic_DNA"/>
</dbReference>